<reference evidence="1 2" key="1">
    <citation type="submission" date="2016-04" db="EMBL/GenBank/DDBJ databases">
        <title>The genome of Intoshia linei affirms orthonectids as highly simplified spiralians.</title>
        <authorList>
            <person name="Mikhailov K.V."/>
            <person name="Slusarev G.S."/>
            <person name="Nikitin M.A."/>
            <person name="Logacheva M.D."/>
            <person name="Penin A."/>
            <person name="Aleoshin V."/>
            <person name="Panchin Y.V."/>
        </authorList>
    </citation>
    <scope>NUCLEOTIDE SEQUENCE [LARGE SCALE GENOMIC DNA]</scope>
    <source>
        <strain evidence="1">Intl2013</strain>
        <tissue evidence="1">Whole animal</tissue>
    </source>
</reference>
<keyword evidence="2" id="KW-1185">Reference proteome</keyword>
<evidence type="ECO:0000313" key="1">
    <source>
        <dbReference type="EMBL" id="OAF63918.1"/>
    </source>
</evidence>
<evidence type="ECO:0000313" key="2">
    <source>
        <dbReference type="Proteomes" id="UP000078046"/>
    </source>
</evidence>
<protein>
    <submittedName>
        <fullName evidence="1">Uncharacterized protein</fullName>
    </submittedName>
</protein>
<dbReference type="AlphaFoldDB" id="A0A177APJ4"/>
<comment type="caution">
    <text evidence="1">The sequence shown here is derived from an EMBL/GenBank/DDBJ whole genome shotgun (WGS) entry which is preliminary data.</text>
</comment>
<organism evidence="1 2">
    <name type="scientific">Intoshia linei</name>
    <dbReference type="NCBI Taxonomy" id="1819745"/>
    <lineage>
        <taxon>Eukaryota</taxon>
        <taxon>Metazoa</taxon>
        <taxon>Spiralia</taxon>
        <taxon>Lophotrochozoa</taxon>
        <taxon>Mesozoa</taxon>
        <taxon>Orthonectida</taxon>
        <taxon>Rhopaluridae</taxon>
        <taxon>Intoshia</taxon>
    </lineage>
</organism>
<gene>
    <name evidence="1" type="ORF">A3Q56_08388</name>
</gene>
<sequence length="77" mass="9121">MTHEELKRKFSMPVGVINGILKSKHKYYNIKKENIAKKNIISPNVAKVIYEPLYEWIENRRSNSHRVTNDMIKNYGT</sequence>
<dbReference type="Proteomes" id="UP000078046">
    <property type="component" value="Unassembled WGS sequence"/>
</dbReference>
<proteinExistence type="predicted"/>
<name>A0A177APJ4_9BILA</name>
<dbReference type="EMBL" id="LWCA01002365">
    <property type="protein sequence ID" value="OAF63918.1"/>
    <property type="molecule type" value="Genomic_DNA"/>
</dbReference>
<accession>A0A177APJ4</accession>